<keyword evidence="3" id="KW-1003">Cell membrane</keyword>
<comment type="caution">
    <text evidence="8">The sequence shown here is derived from an EMBL/GenBank/DDBJ whole genome shotgun (WGS) entry which is preliminary data.</text>
</comment>
<keyword evidence="4 7" id="KW-0812">Transmembrane</keyword>
<dbReference type="InterPro" id="IPR032808">
    <property type="entry name" value="DoxX"/>
</dbReference>
<dbReference type="PANTHER" id="PTHR33452:SF1">
    <property type="entry name" value="INNER MEMBRANE PROTEIN YPHA-RELATED"/>
    <property type="match status" value="1"/>
</dbReference>
<sequence>MSNKLLCVYCGLCQKSNIYVAPMVDLAMRLFIGWVFWKSGMTKFNGIDQAIFLFEYEYNVPLLSPDIAAYLAMSAELALPVLLWLGLGTRLAAAGLAIMTLVIEVFVYPNTTEHYYWLLILASLWFRGGGALSLDYLISRRLVNSQSN</sequence>
<evidence type="ECO:0000256" key="3">
    <source>
        <dbReference type="ARBA" id="ARBA00022475"/>
    </source>
</evidence>
<organism evidence="8 9">
    <name type="scientific">Zooshikella ganghwensis</name>
    <dbReference type="NCBI Taxonomy" id="202772"/>
    <lineage>
        <taxon>Bacteria</taxon>
        <taxon>Pseudomonadati</taxon>
        <taxon>Pseudomonadota</taxon>
        <taxon>Gammaproteobacteria</taxon>
        <taxon>Oceanospirillales</taxon>
        <taxon>Zooshikellaceae</taxon>
        <taxon>Zooshikella</taxon>
    </lineage>
</organism>
<evidence type="ECO:0000256" key="2">
    <source>
        <dbReference type="ARBA" id="ARBA00006679"/>
    </source>
</evidence>
<evidence type="ECO:0000256" key="7">
    <source>
        <dbReference type="SAM" id="Phobius"/>
    </source>
</evidence>
<keyword evidence="5 7" id="KW-1133">Transmembrane helix</keyword>
<comment type="subcellular location">
    <subcellularLocation>
        <location evidence="1">Cell membrane</location>
        <topology evidence="1">Multi-pass membrane protein</topology>
    </subcellularLocation>
</comment>
<dbReference type="GO" id="GO:0005886">
    <property type="term" value="C:plasma membrane"/>
    <property type="evidence" value="ECO:0007669"/>
    <property type="project" value="UniProtKB-SubCell"/>
</dbReference>
<name>A0A4V1INK5_9GAMM</name>
<keyword evidence="9" id="KW-1185">Reference proteome</keyword>
<dbReference type="InterPro" id="IPR051907">
    <property type="entry name" value="DoxX-like_oxidoreductase"/>
</dbReference>
<gene>
    <name evidence="8" type="ORF">B9G39_11660</name>
</gene>
<comment type="similarity">
    <text evidence="2">Belongs to the DoxX family.</text>
</comment>
<proteinExistence type="inferred from homology"/>
<dbReference type="RefSeq" id="WP_094787268.1">
    <property type="nucleotide sequence ID" value="NZ_NDXW01000001.1"/>
</dbReference>
<protein>
    <submittedName>
        <fullName evidence="8">DoxX family protein</fullName>
    </submittedName>
</protein>
<dbReference type="Proteomes" id="UP000257039">
    <property type="component" value="Unassembled WGS sequence"/>
</dbReference>
<dbReference type="EMBL" id="NDXW01000001">
    <property type="protein sequence ID" value="RDH44051.1"/>
    <property type="molecule type" value="Genomic_DNA"/>
</dbReference>
<evidence type="ECO:0000256" key="4">
    <source>
        <dbReference type="ARBA" id="ARBA00022692"/>
    </source>
</evidence>
<feature type="transmembrane region" description="Helical" evidence="7">
    <location>
        <begin position="92"/>
        <end position="109"/>
    </location>
</feature>
<reference evidence="8 9" key="1">
    <citation type="submission" date="2017-04" db="EMBL/GenBank/DDBJ databases">
        <title>Draft genome sequence of Zooshikella ganghwensis VG4 isolated from Red Sea sediments.</title>
        <authorList>
            <person name="Rehman Z."/>
            <person name="Alam I."/>
            <person name="Kamau A."/>
            <person name="Bajic V."/>
            <person name="Leiknes T."/>
        </authorList>
    </citation>
    <scope>NUCLEOTIDE SEQUENCE [LARGE SCALE GENOMIC DNA]</scope>
    <source>
        <strain evidence="8 9">VG4</strain>
    </source>
</reference>
<evidence type="ECO:0000313" key="9">
    <source>
        <dbReference type="Proteomes" id="UP000257039"/>
    </source>
</evidence>
<evidence type="ECO:0000256" key="5">
    <source>
        <dbReference type="ARBA" id="ARBA00022989"/>
    </source>
</evidence>
<evidence type="ECO:0000256" key="1">
    <source>
        <dbReference type="ARBA" id="ARBA00004651"/>
    </source>
</evidence>
<dbReference type="AlphaFoldDB" id="A0A4V1INK5"/>
<evidence type="ECO:0000313" key="8">
    <source>
        <dbReference type="EMBL" id="RDH44051.1"/>
    </source>
</evidence>
<feature type="transmembrane region" description="Helical" evidence="7">
    <location>
        <begin position="115"/>
        <end position="138"/>
    </location>
</feature>
<dbReference type="Pfam" id="PF07681">
    <property type="entry name" value="DoxX"/>
    <property type="match status" value="1"/>
</dbReference>
<dbReference type="PANTHER" id="PTHR33452">
    <property type="entry name" value="OXIDOREDUCTASE CATD-RELATED"/>
    <property type="match status" value="1"/>
</dbReference>
<evidence type="ECO:0000256" key="6">
    <source>
        <dbReference type="ARBA" id="ARBA00023136"/>
    </source>
</evidence>
<keyword evidence="6 7" id="KW-0472">Membrane</keyword>
<accession>A0A4V1INK5</accession>